<dbReference type="InterPro" id="IPR002734">
    <property type="entry name" value="RibDG_C"/>
</dbReference>
<evidence type="ECO:0000256" key="7">
    <source>
        <dbReference type="ARBA" id="ARBA00022723"/>
    </source>
</evidence>
<protein>
    <recommendedName>
        <fullName evidence="15">Riboflavin biosynthesis protein RibD</fullName>
    </recommendedName>
    <domain>
        <recommendedName>
            <fullName evidence="15">Diaminohydroxyphosphoribosylaminopyrimidine deaminase</fullName>
            <shortName evidence="15">DRAP deaminase</shortName>
            <ecNumber evidence="15">3.5.4.26</ecNumber>
        </recommendedName>
        <alternativeName>
            <fullName evidence="15">Riboflavin-specific deaminase</fullName>
        </alternativeName>
    </domain>
    <domain>
        <recommendedName>
            <fullName evidence="15">5-amino-6-(5-phosphoribosylamino)uracil reductase</fullName>
            <ecNumber evidence="15">1.1.1.193</ecNumber>
        </recommendedName>
        <alternativeName>
            <fullName evidence="15">HTP reductase</fullName>
        </alternativeName>
    </domain>
</protein>
<dbReference type="NCBIfam" id="TIGR00326">
    <property type="entry name" value="eubact_ribD"/>
    <property type="match status" value="1"/>
</dbReference>
<dbReference type="SUPFAM" id="SSF53927">
    <property type="entry name" value="Cytidine deaminase-like"/>
    <property type="match status" value="1"/>
</dbReference>
<dbReference type="GO" id="GO:0008270">
    <property type="term" value="F:zinc ion binding"/>
    <property type="evidence" value="ECO:0007669"/>
    <property type="project" value="InterPro"/>
</dbReference>
<reference evidence="19 20" key="1">
    <citation type="submission" date="2017-09" db="EMBL/GenBank/DDBJ databases">
        <title>Large-scale bioinformatics analysis of Bacillus genomes uncovers conserved roles of natural products in bacterial physiology.</title>
        <authorList>
            <consortium name="Agbiome Team Llc"/>
            <person name="Bleich R.M."/>
            <person name="Grubbs K.J."/>
            <person name="Santa Maria K.C."/>
            <person name="Allen S.E."/>
            <person name="Farag S."/>
            <person name="Shank E.A."/>
            <person name="Bowers A."/>
        </authorList>
    </citation>
    <scope>NUCLEOTIDE SEQUENCE [LARGE SCALE GENOMIC DNA]</scope>
    <source>
        <strain evidence="19 20">AFS094862</strain>
    </source>
</reference>
<dbReference type="InterPro" id="IPR002125">
    <property type="entry name" value="CMP_dCMP_dom"/>
</dbReference>
<feature type="binding site" evidence="17">
    <location>
        <begin position="294"/>
        <end position="300"/>
    </location>
    <ligand>
        <name>NADP(+)</name>
        <dbReference type="ChEBI" id="CHEBI:58349"/>
    </ligand>
</feature>
<evidence type="ECO:0000256" key="3">
    <source>
        <dbReference type="ARBA" id="ARBA00004910"/>
    </source>
</evidence>
<dbReference type="SUPFAM" id="SSF53597">
    <property type="entry name" value="Dihydrofolate reductase-like"/>
    <property type="match status" value="1"/>
</dbReference>
<proteinExistence type="inferred from homology"/>
<evidence type="ECO:0000313" key="20">
    <source>
        <dbReference type="Proteomes" id="UP000225320"/>
    </source>
</evidence>
<dbReference type="FunFam" id="3.40.140.10:FF:000025">
    <property type="entry name" value="Riboflavin biosynthesis protein RibD"/>
    <property type="match status" value="1"/>
</dbReference>
<keyword evidence="7 15" id="KW-0479">Metal-binding</keyword>
<feature type="binding site" evidence="18">
    <location>
        <position position="85"/>
    </location>
    <ligand>
        <name>Zn(2+)</name>
        <dbReference type="ChEBI" id="CHEBI:29105"/>
        <note>catalytic</note>
    </ligand>
</feature>
<evidence type="ECO:0000256" key="10">
    <source>
        <dbReference type="ARBA" id="ARBA00022857"/>
    </source>
</evidence>
<comment type="pathway">
    <text evidence="2 15">Cofactor biosynthesis; riboflavin biosynthesis; 5-amino-6-(D-ribitylamino)uracil from GTP: step 2/4.</text>
</comment>
<comment type="caution">
    <text evidence="19">The sequence shown here is derived from an EMBL/GenBank/DDBJ whole genome shotgun (WGS) entry which is preliminary data.</text>
</comment>
<dbReference type="InterPro" id="IPR011549">
    <property type="entry name" value="RibD_C"/>
</dbReference>
<dbReference type="EMBL" id="NVOI01000188">
    <property type="protein sequence ID" value="PGG79807.1"/>
    <property type="molecule type" value="Genomic_DNA"/>
</dbReference>
<evidence type="ECO:0000256" key="14">
    <source>
        <dbReference type="ARBA" id="ARBA00049886"/>
    </source>
</evidence>
<dbReference type="Gene3D" id="3.40.430.10">
    <property type="entry name" value="Dihydrofolate Reductase, subunit A"/>
    <property type="match status" value="1"/>
</dbReference>
<feature type="binding site" evidence="17">
    <location>
        <position position="208"/>
    </location>
    <ligand>
        <name>substrate</name>
    </ligand>
</feature>
<evidence type="ECO:0000256" key="11">
    <source>
        <dbReference type="ARBA" id="ARBA00023002"/>
    </source>
</evidence>
<keyword evidence="9 15" id="KW-0862">Zinc</keyword>
<feature type="binding site" evidence="17">
    <location>
        <position position="292"/>
    </location>
    <ligand>
        <name>substrate</name>
    </ligand>
</feature>
<evidence type="ECO:0000313" key="19">
    <source>
        <dbReference type="EMBL" id="PGG79807.1"/>
    </source>
</evidence>
<evidence type="ECO:0000256" key="12">
    <source>
        <dbReference type="ARBA" id="ARBA00023268"/>
    </source>
</evidence>
<evidence type="ECO:0000256" key="8">
    <source>
        <dbReference type="ARBA" id="ARBA00022801"/>
    </source>
</evidence>
<evidence type="ECO:0000256" key="17">
    <source>
        <dbReference type="PIRSR" id="PIRSR006769-2"/>
    </source>
</evidence>
<feature type="binding site" evidence="18">
    <location>
        <position position="51"/>
    </location>
    <ligand>
        <name>Zn(2+)</name>
        <dbReference type="ChEBI" id="CHEBI:29105"/>
        <note>catalytic</note>
    </ligand>
</feature>
<feature type="binding site" evidence="18">
    <location>
        <position position="76"/>
    </location>
    <ligand>
        <name>Zn(2+)</name>
        <dbReference type="ChEBI" id="CHEBI:29105"/>
        <note>catalytic</note>
    </ligand>
</feature>
<organism evidence="19 20">
    <name type="scientific">Bacillus toyonensis</name>
    <dbReference type="NCBI Taxonomy" id="155322"/>
    <lineage>
        <taxon>Bacteria</taxon>
        <taxon>Bacillati</taxon>
        <taxon>Bacillota</taxon>
        <taxon>Bacilli</taxon>
        <taxon>Bacillales</taxon>
        <taxon>Bacillaceae</taxon>
        <taxon>Bacillus</taxon>
        <taxon>Bacillus cereus group</taxon>
    </lineage>
</organism>
<dbReference type="InterPro" id="IPR016192">
    <property type="entry name" value="APOBEC/CMP_deaminase_Zn-bd"/>
</dbReference>
<dbReference type="PANTHER" id="PTHR38011">
    <property type="entry name" value="DIHYDROFOLATE REDUCTASE FAMILY PROTEIN (AFU_ORTHOLOGUE AFUA_8G06820)"/>
    <property type="match status" value="1"/>
</dbReference>
<feature type="binding site" evidence="17">
    <location>
        <position position="197"/>
    </location>
    <ligand>
        <name>NADP(+)</name>
        <dbReference type="ChEBI" id="CHEBI:58349"/>
    </ligand>
</feature>
<comment type="similarity">
    <text evidence="5 15">In the C-terminal section; belongs to the HTP reductase family.</text>
</comment>
<evidence type="ECO:0000256" key="1">
    <source>
        <dbReference type="ARBA" id="ARBA00002151"/>
    </source>
</evidence>
<evidence type="ECO:0000256" key="5">
    <source>
        <dbReference type="ARBA" id="ARBA00007417"/>
    </source>
</evidence>
<dbReference type="PANTHER" id="PTHR38011:SF7">
    <property type="entry name" value="2,5-DIAMINO-6-RIBOSYLAMINO-4(3H)-PYRIMIDINONE 5'-PHOSPHATE REDUCTASE"/>
    <property type="match status" value="1"/>
</dbReference>
<name>A0A2B5AMG7_9BACI</name>
<dbReference type="NCBIfam" id="TIGR00227">
    <property type="entry name" value="ribD_Cterm"/>
    <property type="match status" value="1"/>
</dbReference>
<feature type="binding site" evidence="17">
    <location>
        <position position="185"/>
    </location>
    <ligand>
        <name>substrate</name>
    </ligand>
</feature>
<dbReference type="GO" id="GO:0008835">
    <property type="term" value="F:diaminohydroxyphosphoribosylaminopyrimidine deaminase activity"/>
    <property type="evidence" value="ECO:0007669"/>
    <property type="project" value="UniProtKB-EC"/>
</dbReference>
<feature type="binding site" evidence="17">
    <location>
        <position position="222"/>
    </location>
    <ligand>
        <name>NADP(+)</name>
        <dbReference type="ChEBI" id="CHEBI:58349"/>
    </ligand>
</feature>
<evidence type="ECO:0000256" key="15">
    <source>
        <dbReference type="PIRNR" id="PIRNR006769"/>
    </source>
</evidence>
<keyword evidence="11 15" id="KW-0560">Oxidoreductase</keyword>
<evidence type="ECO:0000256" key="4">
    <source>
        <dbReference type="ARBA" id="ARBA00005259"/>
    </source>
</evidence>
<dbReference type="PROSITE" id="PS00903">
    <property type="entry name" value="CYT_DCMP_DEAMINASES_1"/>
    <property type="match status" value="1"/>
</dbReference>
<dbReference type="Gene3D" id="3.40.140.10">
    <property type="entry name" value="Cytidine Deaminase, domain 2"/>
    <property type="match status" value="1"/>
</dbReference>
<dbReference type="EC" id="3.5.4.26" evidence="15"/>
<comment type="cofactor">
    <cofactor evidence="15 18">
        <name>Zn(2+)</name>
        <dbReference type="ChEBI" id="CHEBI:29105"/>
    </cofactor>
    <text evidence="15 18">Binds 1 zinc ion.</text>
</comment>
<keyword evidence="12" id="KW-0511">Multifunctional enzyme</keyword>
<dbReference type="Pfam" id="PF00383">
    <property type="entry name" value="dCMP_cyt_deam_1"/>
    <property type="match status" value="1"/>
</dbReference>
<gene>
    <name evidence="19" type="primary">ribD</name>
    <name evidence="19" type="ORF">CON73_30850</name>
</gene>
<feature type="binding site" evidence="17">
    <location>
        <position position="205"/>
    </location>
    <ligand>
        <name>substrate</name>
    </ligand>
</feature>
<feature type="active site" description="Proton donor" evidence="16">
    <location>
        <position position="53"/>
    </location>
</feature>
<feature type="binding site" evidence="17">
    <location>
        <position position="201"/>
    </location>
    <ligand>
        <name>NADP(+)</name>
        <dbReference type="ChEBI" id="CHEBI:58349"/>
    </ligand>
</feature>
<dbReference type="InterPro" id="IPR004794">
    <property type="entry name" value="Eubact_RibD"/>
</dbReference>
<dbReference type="GO" id="GO:0008703">
    <property type="term" value="F:5-amino-6-(5-phosphoribosylamino)uracil reductase activity"/>
    <property type="evidence" value="ECO:0007669"/>
    <property type="project" value="UniProtKB-EC"/>
</dbReference>
<dbReference type="InterPro" id="IPR016193">
    <property type="entry name" value="Cytidine_deaminase-like"/>
</dbReference>
<evidence type="ECO:0000256" key="16">
    <source>
        <dbReference type="PIRSR" id="PIRSR006769-1"/>
    </source>
</evidence>
<dbReference type="GO" id="GO:0009231">
    <property type="term" value="P:riboflavin biosynthetic process"/>
    <property type="evidence" value="ECO:0007669"/>
    <property type="project" value="UniProtKB-UniPathway"/>
</dbReference>
<dbReference type="GO" id="GO:0050661">
    <property type="term" value="F:NADP binding"/>
    <property type="evidence" value="ECO:0007669"/>
    <property type="project" value="InterPro"/>
</dbReference>
<evidence type="ECO:0000256" key="13">
    <source>
        <dbReference type="ARBA" id="ARBA00049861"/>
    </source>
</evidence>
<feature type="binding site" evidence="17">
    <location>
        <position position="169"/>
    </location>
    <ligand>
        <name>NADP(+)</name>
        <dbReference type="ChEBI" id="CHEBI:58349"/>
    </ligand>
</feature>
<dbReference type="InterPro" id="IPR050765">
    <property type="entry name" value="Riboflavin_Biosynth_HTPR"/>
</dbReference>
<dbReference type="PIRSF" id="PIRSF006769">
    <property type="entry name" value="RibD"/>
    <property type="match status" value="1"/>
</dbReference>
<evidence type="ECO:0000256" key="2">
    <source>
        <dbReference type="ARBA" id="ARBA00004882"/>
    </source>
</evidence>
<comment type="function">
    <text evidence="1 15">Converts 2,5-diamino-6-(ribosylamino)-4(3h)-pyrimidinone 5'-phosphate into 5-amino-6-(ribosylamino)-2,4(1h,3h)-pyrimidinedione 5'-phosphate.</text>
</comment>
<dbReference type="InterPro" id="IPR024072">
    <property type="entry name" value="DHFR-like_dom_sf"/>
</dbReference>
<evidence type="ECO:0000256" key="9">
    <source>
        <dbReference type="ARBA" id="ARBA00022833"/>
    </source>
</evidence>
<evidence type="ECO:0000256" key="6">
    <source>
        <dbReference type="ARBA" id="ARBA00022619"/>
    </source>
</evidence>
<dbReference type="Proteomes" id="UP000225320">
    <property type="component" value="Unassembled WGS sequence"/>
</dbReference>
<dbReference type="EC" id="1.1.1.193" evidence="15"/>
<accession>A0A2B5AMG7</accession>
<comment type="pathway">
    <text evidence="3 15">Cofactor biosynthesis; riboflavin biosynthesis; 5-amino-6-(D-ribitylamino)uracil from GTP: step 3/4.</text>
</comment>
<feature type="binding site" evidence="17">
    <location>
        <position position="155"/>
    </location>
    <ligand>
        <name>NADP(+)</name>
        <dbReference type="ChEBI" id="CHEBI:58349"/>
    </ligand>
</feature>
<evidence type="ECO:0000256" key="18">
    <source>
        <dbReference type="PIRSR" id="PIRSR006769-3"/>
    </source>
</evidence>
<comment type="catalytic activity">
    <reaction evidence="14 15">
        <text>2,5-diamino-6-hydroxy-4-(5-phosphoribosylamino)-pyrimidine + H2O + H(+) = 5-amino-6-(5-phospho-D-ribosylamino)uracil + NH4(+)</text>
        <dbReference type="Rhea" id="RHEA:21868"/>
        <dbReference type="ChEBI" id="CHEBI:15377"/>
        <dbReference type="ChEBI" id="CHEBI:15378"/>
        <dbReference type="ChEBI" id="CHEBI:28938"/>
        <dbReference type="ChEBI" id="CHEBI:58453"/>
        <dbReference type="ChEBI" id="CHEBI:58614"/>
        <dbReference type="EC" id="3.5.4.26"/>
    </reaction>
</comment>
<dbReference type="AlphaFoldDB" id="A0A2B5AMG7"/>
<dbReference type="CDD" id="cd01284">
    <property type="entry name" value="Riboflavin_deaminase-reductase"/>
    <property type="match status" value="1"/>
</dbReference>
<dbReference type="PROSITE" id="PS51747">
    <property type="entry name" value="CYT_DCMP_DEAMINASES_2"/>
    <property type="match status" value="1"/>
</dbReference>
<feature type="binding site" evidence="17">
    <location>
        <position position="171"/>
    </location>
    <ligand>
        <name>NADP(+)</name>
        <dbReference type="ChEBI" id="CHEBI:58349"/>
    </ligand>
</feature>
<dbReference type="UniPathway" id="UPA00275">
    <property type="reaction ID" value="UER00401"/>
</dbReference>
<dbReference type="Pfam" id="PF01872">
    <property type="entry name" value="RibD_C"/>
    <property type="match status" value="1"/>
</dbReference>
<keyword evidence="10 15" id="KW-0521">NADP</keyword>
<sequence length="366" mass="39859">MNEHEFYMKLALENARAMRGQTTPNPLVGSIIVTDNQIVGIGAHMKAGEPHAEIHAIRMAGEKAYGGTIYVTLEPCSHHGRTGPCAEAIVQAGIKRVVVAVLDPNPLVRGQGIKILRDAGIEVVIGVCEEESQKMNEVFNKYIVSKRPFVTLKSAVTLDGKIATSTSDSKWITSEEARKEVHLIRNENSAILVGVNTVLKDNPSLTTRIPNGKNPIRIILDSTLRIPVESKVVTDGEAPTWIFTTHNSAADKKHALEKLGVKIFVTSGNKHVNLQEMLDVLGQNCISSLLIEGGGEVNASFLENMLIDKLILYFAPKVIGGRVASTFVEGIGIGEMRDAIEFKDVTFTQMGKDFKCIGYPVYISSL</sequence>
<keyword evidence="6 15" id="KW-0686">Riboflavin biosynthesis</keyword>
<comment type="catalytic activity">
    <reaction evidence="13 15">
        <text>5-amino-6-(5-phospho-D-ribitylamino)uracil + NADP(+) = 5-amino-6-(5-phospho-D-ribosylamino)uracil + NADPH + H(+)</text>
        <dbReference type="Rhea" id="RHEA:17845"/>
        <dbReference type="ChEBI" id="CHEBI:15378"/>
        <dbReference type="ChEBI" id="CHEBI:57783"/>
        <dbReference type="ChEBI" id="CHEBI:58349"/>
        <dbReference type="ChEBI" id="CHEBI:58421"/>
        <dbReference type="ChEBI" id="CHEBI:58453"/>
        <dbReference type="EC" id="1.1.1.193"/>
    </reaction>
</comment>
<dbReference type="RefSeq" id="WP_098088616.1">
    <property type="nucleotide sequence ID" value="NZ_NUCP01000220.1"/>
</dbReference>
<comment type="similarity">
    <text evidence="4 15">In the N-terminal section; belongs to the cytidine and deoxycytidylate deaminase family.</text>
</comment>
<keyword evidence="8 15" id="KW-0378">Hydrolase</keyword>